<keyword evidence="1" id="KW-0805">Transcription regulation</keyword>
<gene>
    <name evidence="6" type="ORF">CC117_32270</name>
</gene>
<dbReference type="EMBL" id="MBLM01000020">
    <property type="protein sequence ID" value="OHV44524.1"/>
    <property type="molecule type" value="Genomic_DNA"/>
</dbReference>
<dbReference type="AlphaFoldDB" id="A0A1S1RIA4"/>
<dbReference type="InterPro" id="IPR049445">
    <property type="entry name" value="TetR_SbtR-like_C"/>
</dbReference>
<name>A0A1S1RIA4_9ACTN</name>
<keyword evidence="7" id="KW-1185">Reference proteome</keyword>
<proteinExistence type="predicted"/>
<reference evidence="7" key="1">
    <citation type="submission" date="2016-07" db="EMBL/GenBank/DDBJ databases">
        <title>Sequence Frankia sp. strain CcI1.17.</title>
        <authorList>
            <person name="Ghodhbane-Gtari F."/>
            <person name="Swanson E."/>
            <person name="Gueddou A."/>
            <person name="Morris K."/>
            <person name="Hezbri K."/>
            <person name="Ktari A."/>
            <person name="Nouioui I."/>
            <person name="Abebe-Akele F."/>
            <person name="Simpson S."/>
            <person name="Thomas K."/>
            <person name="Gtari M."/>
            <person name="Tisa L.S."/>
            <person name="Hurst S."/>
        </authorList>
    </citation>
    <scope>NUCLEOTIDE SEQUENCE [LARGE SCALE GENOMIC DNA]</scope>
    <source>
        <strain evidence="7">Cc1.17</strain>
    </source>
</reference>
<dbReference type="InterPro" id="IPR009057">
    <property type="entry name" value="Homeodomain-like_sf"/>
</dbReference>
<dbReference type="InterPro" id="IPR001647">
    <property type="entry name" value="HTH_TetR"/>
</dbReference>
<dbReference type="Proteomes" id="UP000179627">
    <property type="component" value="Unassembled WGS sequence"/>
</dbReference>
<dbReference type="GO" id="GO:0003700">
    <property type="term" value="F:DNA-binding transcription factor activity"/>
    <property type="evidence" value="ECO:0007669"/>
    <property type="project" value="TreeGrafter"/>
</dbReference>
<accession>A0A1S1RIA4</accession>
<evidence type="ECO:0000256" key="1">
    <source>
        <dbReference type="ARBA" id="ARBA00023015"/>
    </source>
</evidence>
<evidence type="ECO:0000256" key="2">
    <source>
        <dbReference type="ARBA" id="ARBA00023125"/>
    </source>
</evidence>
<dbReference type="OrthoDB" id="9795011at2"/>
<keyword evidence="3" id="KW-0804">Transcription</keyword>
<comment type="caution">
    <text evidence="6">The sequence shown here is derived from an EMBL/GenBank/DDBJ whole genome shotgun (WGS) entry which is preliminary data.</text>
</comment>
<dbReference type="Pfam" id="PF00440">
    <property type="entry name" value="TetR_N"/>
    <property type="match status" value="1"/>
</dbReference>
<evidence type="ECO:0000256" key="4">
    <source>
        <dbReference type="PROSITE-ProRule" id="PRU00335"/>
    </source>
</evidence>
<dbReference type="GO" id="GO:0000976">
    <property type="term" value="F:transcription cis-regulatory region binding"/>
    <property type="evidence" value="ECO:0007669"/>
    <property type="project" value="TreeGrafter"/>
</dbReference>
<dbReference type="Pfam" id="PF21597">
    <property type="entry name" value="TetR_C_43"/>
    <property type="match status" value="1"/>
</dbReference>
<dbReference type="SUPFAM" id="SSF46689">
    <property type="entry name" value="Homeodomain-like"/>
    <property type="match status" value="1"/>
</dbReference>
<sequence>MVDAGVSLSRSRVDKQRNRTHILEVAEQVFTAQGVAGSMDAIAKLAGIGPGTLYRHFPNREALLAALLQARGDDLKSRRDDIRRAVSDSTEALAQWLDALGQWATAFDGLPEPLRMALTEETSPLALTCQGYITMTEEFLRAAQRDGGARPQVRARDLFLGVLATTWVRDAAMADESSEHGLSTVLRCGWATP</sequence>
<dbReference type="PANTHER" id="PTHR30055">
    <property type="entry name" value="HTH-TYPE TRANSCRIPTIONAL REGULATOR RUTR"/>
    <property type="match status" value="1"/>
</dbReference>
<organism evidence="6 7">
    <name type="scientific">Parafrankia colletiae</name>
    <dbReference type="NCBI Taxonomy" id="573497"/>
    <lineage>
        <taxon>Bacteria</taxon>
        <taxon>Bacillati</taxon>
        <taxon>Actinomycetota</taxon>
        <taxon>Actinomycetes</taxon>
        <taxon>Frankiales</taxon>
        <taxon>Frankiaceae</taxon>
        <taxon>Parafrankia</taxon>
    </lineage>
</organism>
<evidence type="ECO:0000259" key="5">
    <source>
        <dbReference type="PROSITE" id="PS50977"/>
    </source>
</evidence>
<feature type="DNA-binding region" description="H-T-H motif" evidence="4">
    <location>
        <begin position="38"/>
        <end position="57"/>
    </location>
</feature>
<dbReference type="PRINTS" id="PR00455">
    <property type="entry name" value="HTHTETR"/>
</dbReference>
<dbReference type="PANTHER" id="PTHR30055:SF234">
    <property type="entry name" value="HTH-TYPE TRANSCRIPTIONAL REGULATOR BETI"/>
    <property type="match status" value="1"/>
</dbReference>
<keyword evidence="2 4" id="KW-0238">DNA-binding</keyword>
<dbReference type="InterPro" id="IPR050109">
    <property type="entry name" value="HTH-type_TetR-like_transc_reg"/>
</dbReference>
<dbReference type="PROSITE" id="PS50977">
    <property type="entry name" value="HTH_TETR_2"/>
    <property type="match status" value="1"/>
</dbReference>
<evidence type="ECO:0000313" key="7">
    <source>
        <dbReference type="Proteomes" id="UP000179627"/>
    </source>
</evidence>
<evidence type="ECO:0000313" key="6">
    <source>
        <dbReference type="EMBL" id="OHV44524.1"/>
    </source>
</evidence>
<feature type="domain" description="HTH tetR-type" evidence="5">
    <location>
        <begin position="16"/>
        <end position="75"/>
    </location>
</feature>
<protein>
    <submittedName>
        <fullName evidence="6">TetR family transcriptional regulator</fullName>
    </submittedName>
</protein>
<dbReference type="Gene3D" id="1.10.357.10">
    <property type="entry name" value="Tetracycline Repressor, domain 2"/>
    <property type="match status" value="1"/>
</dbReference>
<dbReference type="RefSeq" id="WP_071082442.1">
    <property type="nucleotide sequence ID" value="NZ_MBLM01000020.1"/>
</dbReference>
<evidence type="ECO:0000256" key="3">
    <source>
        <dbReference type="ARBA" id="ARBA00023163"/>
    </source>
</evidence>